<evidence type="ECO:0000259" key="2">
    <source>
        <dbReference type="PROSITE" id="PS50238"/>
    </source>
</evidence>
<feature type="compositionally biased region" description="Polar residues" evidence="1">
    <location>
        <begin position="588"/>
        <end position="598"/>
    </location>
</feature>
<keyword evidence="3" id="KW-1185">Reference proteome</keyword>
<dbReference type="KEGG" id="soy:115882610"/>
<evidence type="ECO:0000313" key="3">
    <source>
        <dbReference type="Proteomes" id="UP000504635"/>
    </source>
</evidence>
<dbReference type="GeneID" id="115882610"/>
<dbReference type="OrthoDB" id="410651at2759"/>
<dbReference type="PANTHER" id="PTHR15670:SF4">
    <property type="entry name" value="RHO GTPASE-ACTIVATING PROTEIN 11A"/>
    <property type="match status" value="1"/>
</dbReference>
<dbReference type="SMART" id="SM00324">
    <property type="entry name" value="RhoGAP"/>
    <property type="match status" value="1"/>
</dbReference>
<feature type="domain" description="Rho-GAP" evidence="2">
    <location>
        <begin position="51"/>
        <end position="237"/>
    </location>
</feature>
<protein>
    <submittedName>
        <fullName evidence="4">Uncharacterized protein LOC115882610 isoform X1</fullName>
    </submittedName>
</protein>
<dbReference type="Proteomes" id="UP000504635">
    <property type="component" value="Unplaced"/>
</dbReference>
<evidence type="ECO:0000313" key="4">
    <source>
        <dbReference type="RefSeq" id="XP_030756666.1"/>
    </source>
</evidence>
<dbReference type="PANTHER" id="PTHR15670">
    <property type="entry name" value="RHO GTPASE ACTIVATING PROTEIN 11A"/>
    <property type="match status" value="1"/>
</dbReference>
<gene>
    <name evidence="4" type="primary">LOC115882610</name>
</gene>
<dbReference type="GO" id="GO:0007165">
    <property type="term" value="P:signal transduction"/>
    <property type="evidence" value="ECO:0007669"/>
    <property type="project" value="InterPro"/>
</dbReference>
<accession>A0A6J2Y034</accession>
<feature type="compositionally biased region" description="Polar residues" evidence="1">
    <location>
        <begin position="611"/>
        <end position="633"/>
    </location>
</feature>
<dbReference type="SUPFAM" id="SSF48350">
    <property type="entry name" value="GTPase activation domain, GAP"/>
    <property type="match status" value="1"/>
</dbReference>
<reference evidence="4" key="1">
    <citation type="submission" date="2025-08" db="UniProtKB">
        <authorList>
            <consortium name="RefSeq"/>
        </authorList>
    </citation>
    <scope>IDENTIFICATION</scope>
    <source>
        <tissue evidence="4">Gonads</tissue>
    </source>
</reference>
<feature type="region of interest" description="Disordered" evidence="1">
    <location>
        <begin position="586"/>
        <end position="638"/>
    </location>
</feature>
<organism evidence="3 4">
    <name type="scientific">Sitophilus oryzae</name>
    <name type="common">Rice weevil</name>
    <name type="synonym">Curculio oryzae</name>
    <dbReference type="NCBI Taxonomy" id="7048"/>
    <lineage>
        <taxon>Eukaryota</taxon>
        <taxon>Metazoa</taxon>
        <taxon>Ecdysozoa</taxon>
        <taxon>Arthropoda</taxon>
        <taxon>Hexapoda</taxon>
        <taxon>Insecta</taxon>
        <taxon>Pterygota</taxon>
        <taxon>Neoptera</taxon>
        <taxon>Endopterygota</taxon>
        <taxon>Coleoptera</taxon>
        <taxon>Polyphaga</taxon>
        <taxon>Cucujiformia</taxon>
        <taxon>Curculionidae</taxon>
        <taxon>Dryophthorinae</taxon>
        <taxon>Sitophilus</taxon>
    </lineage>
</organism>
<dbReference type="PROSITE" id="PS50238">
    <property type="entry name" value="RHOGAP"/>
    <property type="match status" value="1"/>
</dbReference>
<dbReference type="GO" id="GO:0005096">
    <property type="term" value="F:GTPase activator activity"/>
    <property type="evidence" value="ECO:0007669"/>
    <property type="project" value="TreeGrafter"/>
</dbReference>
<proteinExistence type="predicted"/>
<dbReference type="InParanoid" id="A0A6J2Y034"/>
<name>A0A6J2Y034_SITOR</name>
<sequence>MFINDVNKKEEIRNIAIQHLRKDGIKYRPKKGRPPPQITRYGKKFFKVPLVNLETETVTLSNGQQLTIPKRIHELCTYILSRVQTEGIFRKEGSKSRQNEIKLLLDRGCSLGDEHHVIDIAVVLKCFLRELPEPLIPSNYHELFLRCSIVENKLESLLLSCLLLPSENLNVLSYLMQFFYEVAGYSSCNKMNFGNLSILVGPNIFPIDEKMVPKSSLMITKICDITKLLIENSKNIGVIPDNIIEQVGQIREAESEKRRKNKRRSGSLTRMFSGLKKIVSSKSDEDLIGNNIVTPDLLTPTVSYLKKRKAESGLSLKKKKDVLTKLPDCALLNTPFSPTRTPVSVNPNGLKTNSVLNLDPECDNIHKEKKMHWYMRSKSMKSLKEDEIPTRRNSLGAKSLLERRWSAVSNAANLRKKKRNSCAGTKKELMLSQKNLGLKLEEPDYIRVPKVEYEDFKNRITEIERRISLELENAHTMDTRTVETQKQLMDNNNIENVQTAYKKTLESASISPITDQLARRLSRDLRIRRSADNKIIRSPSARKIGSIRRRSTEREKKGAQVVRNQSWHVGTVSLIPRIEITRKKQDATDLTPTLQKSPAMSKRSLGLKPRSPTTFTGNAKNLPQSSPQISTNVSGSTSFDTTATSSDHWISAEGFFTSPSSPQDVSANGRASVAKLRSQNMGMVRAKARLFDNLKDCDSSISSNQSSQSQPSSIKRSINRSGNGISVKSSDSTRMSHRIRALRSEEKKYKKNSISPRRKYGNVSQKQKLQALGKQYIKSNKETSSSDILQDYTEMTTPRRDLNGIEKAISSPRRGQNQNMPYIKVPLTVKTPKRLCRTPGVDRKTPLRVLATPI</sequence>
<dbReference type="RefSeq" id="XP_030756666.1">
    <property type="nucleotide sequence ID" value="XM_030900806.1"/>
</dbReference>
<feature type="compositionally biased region" description="Polar residues" evidence="1">
    <location>
        <begin position="719"/>
        <end position="733"/>
    </location>
</feature>
<evidence type="ECO:0000256" key="1">
    <source>
        <dbReference type="SAM" id="MobiDB-lite"/>
    </source>
</evidence>
<dbReference type="InterPro" id="IPR008936">
    <property type="entry name" value="Rho_GTPase_activation_prot"/>
</dbReference>
<dbReference type="InterPro" id="IPR000198">
    <property type="entry name" value="RhoGAP_dom"/>
</dbReference>
<dbReference type="AlphaFoldDB" id="A0A6J2Y034"/>
<feature type="compositionally biased region" description="Low complexity" evidence="1">
    <location>
        <begin position="699"/>
        <end position="716"/>
    </location>
</feature>
<dbReference type="Pfam" id="PF00620">
    <property type="entry name" value="RhoGAP"/>
    <property type="match status" value="1"/>
</dbReference>
<dbReference type="InterPro" id="IPR042869">
    <property type="entry name" value="ARHGAP11A/B"/>
</dbReference>
<feature type="region of interest" description="Disordered" evidence="1">
    <location>
        <begin position="699"/>
        <end position="767"/>
    </location>
</feature>
<dbReference type="Gene3D" id="1.10.555.10">
    <property type="entry name" value="Rho GTPase activation protein"/>
    <property type="match status" value="1"/>
</dbReference>